<evidence type="ECO:0000313" key="2">
    <source>
        <dbReference type="EMBL" id="MBS8122256.1"/>
    </source>
</evidence>
<dbReference type="Proteomes" id="UP000680365">
    <property type="component" value="Unassembled WGS sequence"/>
</dbReference>
<gene>
    <name evidence="2" type="ORF">VAMP_231n43</name>
</gene>
<protein>
    <recommendedName>
        <fullName evidence="4">AmmeMemoRadiSam system protein B</fullName>
    </recommendedName>
</protein>
<dbReference type="EMBL" id="JAEDAM010000061">
    <property type="protein sequence ID" value="MBS8122256.1"/>
    <property type="molecule type" value="Genomic_DNA"/>
</dbReference>
<comment type="caution">
    <text evidence="2">The sequence shown here is derived from an EMBL/GenBank/DDBJ whole genome shotgun (WGS) entry which is preliminary data.</text>
</comment>
<proteinExistence type="predicted"/>
<keyword evidence="1" id="KW-0812">Transmembrane</keyword>
<evidence type="ECO:0000256" key="1">
    <source>
        <dbReference type="SAM" id="Phobius"/>
    </source>
</evidence>
<keyword evidence="1" id="KW-0472">Membrane</keyword>
<dbReference type="RefSeq" id="WP_213349655.1">
    <property type="nucleotide sequence ID" value="NZ_JAEDAM010000061.1"/>
</dbReference>
<reference evidence="2 3" key="1">
    <citation type="journal article" date="2021" name="Nat. Commun.">
        <title>Reductive evolution and unique predatory mode in the CPR bacterium Vampirococcus lugosii.</title>
        <authorList>
            <person name="Moreira D."/>
            <person name="Zivanovic Y."/>
            <person name="Lopez-Archilla A.I."/>
            <person name="Iniesto M."/>
            <person name="Lopez-Garcia P."/>
        </authorList>
    </citation>
    <scope>NUCLEOTIDE SEQUENCE [LARGE SCALE GENOMIC DNA]</scope>
    <source>
        <strain evidence="2">Chiprana</strain>
    </source>
</reference>
<name>A0ABS5QNP4_9BACT</name>
<sequence length="177" mass="20896">MKLNYFLFIFLFIISVGFVNVYFFYSESFNIKSENINNNLDFDKKYILNTNGEIKKENIEQKEIIQEFAIIPHFMIESNVVYDFYSKIKNEYKLEGIKDLNIVIISPNHFGVGENNFLSFDSKDKENKVCYSDFCNNLYSLVENKLIFDGNGKESIFKSDYLFSYKNGEYITKEHGI</sequence>
<evidence type="ECO:0000313" key="3">
    <source>
        <dbReference type="Proteomes" id="UP000680365"/>
    </source>
</evidence>
<keyword evidence="3" id="KW-1185">Reference proteome</keyword>
<keyword evidence="1" id="KW-1133">Transmembrane helix</keyword>
<feature type="transmembrane region" description="Helical" evidence="1">
    <location>
        <begin position="6"/>
        <end position="25"/>
    </location>
</feature>
<accession>A0ABS5QNP4</accession>
<evidence type="ECO:0008006" key="4">
    <source>
        <dbReference type="Google" id="ProtNLM"/>
    </source>
</evidence>
<organism evidence="2 3">
    <name type="scientific">Candidatus Vampirococcus lugosii</name>
    <dbReference type="NCBI Taxonomy" id="2789015"/>
    <lineage>
        <taxon>Bacteria</taxon>
        <taxon>Candidatus Absconditibacteriota</taxon>
        <taxon>Vampirococcus</taxon>
    </lineage>
</organism>